<dbReference type="RefSeq" id="XP_009548534.1">
    <property type="nucleotide sequence ID" value="XM_009550239.1"/>
</dbReference>
<organism evidence="3 4">
    <name type="scientific">Heterobasidion irregulare (strain TC 32-1)</name>
    <dbReference type="NCBI Taxonomy" id="747525"/>
    <lineage>
        <taxon>Eukaryota</taxon>
        <taxon>Fungi</taxon>
        <taxon>Dikarya</taxon>
        <taxon>Basidiomycota</taxon>
        <taxon>Agaricomycotina</taxon>
        <taxon>Agaricomycetes</taxon>
        <taxon>Russulales</taxon>
        <taxon>Bondarzewiaceae</taxon>
        <taxon>Heterobasidion</taxon>
        <taxon>Heterobasidion annosum species complex</taxon>
    </lineage>
</organism>
<protein>
    <recommendedName>
        <fullName evidence="2">C2H2-type domain-containing protein</fullName>
    </recommendedName>
</protein>
<feature type="compositionally biased region" description="Basic residues" evidence="1">
    <location>
        <begin position="130"/>
        <end position="142"/>
    </location>
</feature>
<dbReference type="Proteomes" id="UP000030671">
    <property type="component" value="Unassembled WGS sequence"/>
</dbReference>
<dbReference type="SMART" id="SM00355">
    <property type="entry name" value="ZnF_C2H2"/>
    <property type="match status" value="2"/>
</dbReference>
<feature type="region of interest" description="Disordered" evidence="1">
    <location>
        <begin position="118"/>
        <end position="142"/>
    </location>
</feature>
<dbReference type="GeneID" id="20670887"/>
<dbReference type="HOGENOM" id="CLU_1219816_0_0_1"/>
<keyword evidence="4" id="KW-1185">Reference proteome</keyword>
<dbReference type="PROSITE" id="PS00028">
    <property type="entry name" value="ZINC_FINGER_C2H2_1"/>
    <property type="match status" value="1"/>
</dbReference>
<dbReference type="InterPro" id="IPR013087">
    <property type="entry name" value="Znf_C2H2_type"/>
</dbReference>
<dbReference type="InParanoid" id="W4K2P9"/>
<evidence type="ECO:0000259" key="2">
    <source>
        <dbReference type="PROSITE" id="PS00028"/>
    </source>
</evidence>
<dbReference type="EMBL" id="KI925460">
    <property type="protein sequence ID" value="ETW80009.1"/>
    <property type="molecule type" value="Genomic_DNA"/>
</dbReference>
<feature type="compositionally biased region" description="Low complexity" evidence="1">
    <location>
        <begin position="1"/>
        <end position="14"/>
    </location>
</feature>
<evidence type="ECO:0000313" key="3">
    <source>
        <dbReference type="EMBL" id="ETW80009.1"/>
    </source>
</evidence>
<gene>
    <name evidence="3" type="ORF">HETIRDRAFT_322613</name>
</gene>
<evidence type="ECO:0000313" key="4">
    <source>
        <dbReference type="Proteomes" id="UP000030671"/>
    </source>
</evidence>
<dbReference type="OrthoDB" id="8922241at2759"/>
<dbReference type="Gene3D" id="3.30.160.60">
    <property type="entry name" value="Classic Zinc Finger"/>
    <property type="match status" value="1"/>
</dbReference>
<dbReference type="AlphaFoldDB" id="W4K2P9"/>
<dbReference type="KEGG" id="hir:HETIRDRAFT_322613"/>
<feature type="compositionally biased region" description="Low complexity" evidence="1">
    <location>
        <begin position="23"/>
        <end position="32"/>
    </location>
</feature>
<reference evidence="3 4" key="1">
    <citation type="journal article" date="2012" name="New Phytol.">
        <title>Insight into trade-off between wood decay and parasitism from the genome of a fungal forest pathogen.</title>
        <authorList>
            <person name="Olson A."/>
            <person name="Aerts A."/>
            <person name="Asiegbu F."/>
            <person name="Belbahri L."/>
            <person name="Bouzid O."/>
            <person name="Broberg A."/>
            <person name="Canback B."/>
            <person name="Coutinho P.M."/>
            <person name="Cullen D."/>
            <person name="Dalman K."/>
            <person name="Deflorio G."/>
            <person name="van Diepen L.T."/>
            <person name="Dunand C."/>
            <person name="Duplessis S."/>
            <person name="Durling M."/>
            <person name="Gonthier P."/>
            <person name="Grimwood J."/>
            <person name="Fossdal C.G."/>
            <person name="Hansson D."/>
            <person name="Henrissat B."/>
            <person name="Hietala A."/>
            <person name="Himmelstrand K."/>
            <person name="Hoffmeister D."/>
            <person name="Hogberg N."/>
            <person name="James T.Y."/>
            <person name="Karlsson M."/>
            <person name="Kohler A."/>
            <person name="Kues U."/>
            <person name="Lee Y.H."/>
            <person name="Lin Y.C."/>
            <person name="Lind M."/>
            <person name="Lindquist E."/>
            <person name="Lombard V."/>
            <person name="Lucas S."/>
            <person name="Lunden K."/>
            <person name="Morin E."/>
            <person name="Murat C."/>
            <person name="Park J."/>
            <person name="Raffaello T."/>
            <person name="Rouze P."/>
            <person name="Salamov A."/>
            <person name="Schmutz J."/>
            <person name="Solheim H."/>
            <person name="Stahlberg J."/>
            <person name="Velez H."/>
            <person name="de Vries R.P."/>
            <person name="Wiebenga A."/>
            <person name="Woodward S."/>
            <person name="Yakovlev I."/>
            <person name="Garbelotto M."/>
            <person name="Martin F."/>
            <person name="Grigoriev I.V."/>
            <person name="Stenlid J."/>
        </authorList>
    </citation>
    <scope>NUCLEOTIDE SEQUENCE [LARGE SCALE GENOMIC DNA]</scope>
    <source>
        <strain evidence="3 4">TC 32-1</strain>
    </source>
</reference>
<name>W4K2P9_HETIT</name>
<feature type="region of interest" description="Disordered" evidence="1">
    <location>
        <begin position="1"/>
        <end position="88"/>
    </location>
</feature>
<evidence type="ECO:0000256" key="1">
    <source>
        <dbReference type="SAM" id="MobiDB-lite"/>
    </source>
</evidence>
<sequence length="227" mass="24778">MTRPPSVLLVVSEPGSPPPPSAVPQGSPAVASGPLPTISRKRPASDANRAGRQPAPKRSRTSKGGSRSQHPRRTANPVGQPQACPDYESNALSQHNLTSSTSNCEDNILADEIVPDTVTVLGRGPPPSRPAKRTRQGNKKKTPYLSTEFNCHICKTGFVRLPELERHNGTAGHAEQARQEGIEVVIEVNDSLRCPVPRCKIVKPYSRRDALMRHMREKHPRVPIPRT</sequence>
<accession>W4K2P9</accession>
<feature type="domain" description="C2H2-type" evidence="2">
    <location>
        <begin position="151"/>
        <end position="173"/>
    </location>
</feature>
<proteinExistence type="predicted"/>